<dbReference type="RefSeq" id="WP_319952558.1">
    <property type="nucleotide sequence ID" value="NZ_JAXAVX010000001.1"/>
</dbReference>
<dbReference type="SMART" id="SM00506">
    <property type="entry name" value="A1pp"/>
    <property type="match status" value="1"/>
</dbReference>
<dbReference type="Gene3D" id="3.40.220.10">
    <property type="entry name" value="Leucine Aminopeptidase, subunit E, domain 1"/>
    <property type="match status" value="1"/>
</dbReference>
<dbReference type="NCBIfam" id="NF001664">
    <property type="entry name" value="PRK00431.1-6"/>
    <property type="match status" value="1"/>
</dbReference>
<name>A0ABU4VGY4_9ACTN</name>
<keyword evidence="2" id="KW-0378">Hydrolase</keyword>
<dbReference type="PROSITE" id="PS51154">
    <property type="entry name" value="MACRO"/>
    <property type="match status" value="1"/>
</dbReference>
<dbReference type="EC" id="3.1.1.106" evidence="2"/>
<feature type="domain" description="Macro" evidence="1">
    <location>
        <begin position="1"/>
        <end position="170"/>
    </location>
</feature>
<dbReference type="PANTHER" id="PTHR11106:SF27">
    <property type="entry name" value="MACRO DOMAIN-CONTAINING PROTEIN"/>
    <property type="match status" value="1"/>
</dbReference>
<sequence length="171" mass="17786">MRIEVLVGDITTDREADAIVNAANSSLLGGGGVDGAIHRAAGPALLAECRLLGGCPTGEARITGAGHLPARHVIHAVGPVWRGGDHGEDALLASCYREALRLAGTHGCRVVAFPAISTGVYGFPADRAARIAVATLREEAPTTPAVERVRLWAFGEPAGRLLRDALQDAER</sequence>
<dbReference type="InterPro" id="IPR002589">
    <property type="entry name" value="Macro_dom"/>
</dbReference>
<dbReference type="Proteomes" id="UP001277761">
    <property type="component" value="Unassembled WGS sequence"/>
</dbReference>
<dbReference type="PANTHER" id="PTHR11106">
    <property type="entry name" value="GANGLIOSIDE INDUCED DIFFERENTIATION ASSOCIATED PROTEIN 2-RELATED"/>
    <property type="match status" value="1"/>
</dbReference>
<dbReference type="Pfam" id="PF01661">
    <property type="entry name" value="Macro"/>
    <property type="match status" value="1"/>
</dbReference>
<dbReference type="InterPro" id="IPR043472">
    <property type="entry name" value="Macro_dom-like"/>
</dbReference>
<evidence type="ECO:0000313" key="3">
    <source>
        <dbReference type="Proteomes" id="UP001277761"/>
    </source>
</evidence>
<evidence type="ECO:0000259" key="1">
    <source>
        <dbReference type="PROSITE" id="PS51154"/>
    </source>
</evidence>
<organism evidence="2 3">
    <name type="scientific">Patulibacter brassicae</name>
    <dbReference type="NCBI Taxonomy" id="1705717"/>
    <lineage>
        <taxon>Bacteria</taxon>
        <taxon>Bacillati</taxon>
        <taxon>Actinomycetota</taxon>
        <taxon>Thermoleophilia</taxon>
        <taxon>Solirubrobacterales</taxon>
        <taxon>Patulibacteraceae</taxon>
        <taxon>Patulibacter</taxon>
    </lineage>
</organism>
<evidence type="ECO:0000313" key="2">
    <source>
        <dbReference type="EMBL" id="MDX8150409.1"/>
    </source>
</evidence>
<dbReference type="CDD" id="cd02908">
    <property type="entry name" value="Macro_OAADPr_deacetylase"/>
    <property type="match status" value="1"/>
</dbReference>
<gene>
    <name evidence="2" type="ORF">SK069_02285</name>
</gene>
<accession>A0ABU4VGY4</accession>
<dbReference type="GO" id="GO:0061463">
    <property type="term" value="F:O-acetyl-ADP-ribose deacetylase activity"/>
    <property type="evidence" value="ECO:0007669"/>
    <property type="project" value="UniProtKB-EC"/>
</dbReference>
<dbReference type="EMBL" id="JAXAVX010000001">
    <property type="protein sequence ID" value="MDX8150409.1"/>
    <property type="molecule type" value="Genomic_DNA"/>
</dbReference>
<keyword evidence="3" id="KW-1185">Reference proteome</keyword>
<dbReference type="SUPFAM" id="SSF52949">
    <property type="entry name" value="Macro domain-like"/>
    <property type="match status" value="1"/>
</dbReference>
<comment type="caution">
    <text evidence="2">The sequence shown here is derived from an EMBL/GenBank/DDBJ whole genome shotgun (WGS) entry which is preliminary data.</text>
</comment>
<protein>
    <submittedName>
        <fullName evidence="2">O-acetyl-ADP-ribose deacetylase</fullName>
        <ecNumber evidence="2">3.1.1.106</ecNumber>
    </submittedName>
</protein>
<reference evidence="2 3" key="1">
    <citation type="submission" date="2023-11" db="EMBL/GenBank/DDBJ databases">
        <authorList>
            <person name="Xu M."/>
            <person name="Jiang T."/>
        </authorList>
    </citation>
    <scope>NUCLEOTIDE SEQUENCE [LARGE SCALE GENOMIC DNA]</scope>
    <source>
        <strain evidence="2 3">SD</strain>
    </source>
</reference>
<proteinExistence type="predicted"/>